<gene>
    <name evidence="1" type="ORF">SEENIN0B_00141</name>
</gene>
<protein>
    <submittedName>
        <fullName evidence="1">Uncharacterized protein</fullName>
    </submittedName>
</protein>
<organism evidence="1 2">
    <name type="scientific">Salmonella enterica subsp. enterica serovar Infantis str. SARB27</name>
    <dbReference type="NCBI Taxonomy" id="596155"/>
    <lineage>
        <taxon>Bacteria</taxon>
        <taxon>Pseudomonadati</taxon>
        <taxon>Pseudomonadota</taxon>
        <taxon>Gammaproteobacteria</taxon>
        <taxon>Enterobacterales</taxon>
        <taxon>Enterobacteriaceae</taxon>
        <taxon>Salmonella</taxon>
    </lineage>
</organism>
<evidence type="ECO:0000313" key="2">
    <source>
        <dbReference type="Proteomes" id="UP000004564"/>
    </source>
</evidence>
<sequence length="51" mass="5499">MQSFHLVASIKKAQSPAPFYLCSMPGRISVAPFGNNASTDLMATHYVLSGR</sequence>
<name>A0A6C8GDP4_SALIN</name>
<proteinExistence type="predicted"/>
<accession>A0A6C8GDP4</accession>
<dbReference type="EMBL" id="AFYI01000001">
    <property type="protein sequence ID" value="EHB43846.1"/>
    <property type="molecule type" value="Genomic_DNA"/>
</dbReference>
<evidence type="ECO:0000313" key="1">
    <source>
        <dbReference type="EMBL" id="EHB43846.1"/>
    </source>
</evidence>
<comment type="caution">
    <text evidence="1">The sequence shown here is derived from an EMBL/GenBank/DDBJ whole genome shotgun (WGS) entry which is preliminary data.</text>
</comment>
<dbReference type="AlphaFoldDB" id="A0A6C8GDP4"/>
<dbReference type="Proteomes" id="UP000004564">
    <property type="component" value="Chromosome"/>
</dbReference>
<reference evidence="1 2" key="1">
    <citation type="submission" date="2011-09" db="EMBL/GenBank/DDBJ databases">
        <authorList>
            <person name="McClelland M."/>
            <person name="Clifton S."/>
            <person name="Porwollik S."/>
            <person name="Cheng P."/>
            <person name="Wollam A."/>
            <person name="Wang C."/>
            <person name="Pepin K."/>
            <person name="Bhonagiri V."/>
            <person name="Fulton R."/>
            <person name="Fulton L.F."/>
            <person name="Delehaunty K."/>
            <person name="Fronick C."/>
            <person name="O'Laughlin M."/>
            <person name="Godfrey J."/>
            <person name="Waligorski J."/>
            <person name="Appelbaum E."/>
            <person name="Farmer C."/>
            <person name="Strong C."/>
            <person name="Tomlinson C."/>
            <person name="Hou S."/>
            <person name="Minx P."/>
            <person name="Warren W."/>
            <person name="Wilson R.K."/>
        </authorList>
    </citation>
    <scope>NUCLEOTIDE SEQUENCE [LARGE SCALE GENOMIC DNA]</scope>
    <source>
        <strain evidence="2">SARB 27</strain>
    </source>
</reference>